<dbReference type="PRINTS" id="PR00507">
    <property type="entry name" value="N12N6MTFRASE"/>
</dbReference>
<dbReference type="GO" id="GO:0008170">
    <property type="term" value="F:N-methyltransferase activity"/>
    <property type="evidence" value="ECO:0007669"/>
    <property type="project" value="InterPro"/>
</dbReference>
<dbReference type="InterPro" id="IPR022749">
    <property type="entry name" value="D12N6_MeTrfase_N"/>
</dbReference>
<dbReference type="PANTHER" id="PTHR42933">
    <property type="entry name" value="SLR6095 PROTEIN"/>
    <property type="match status" value="1"/>
</dbReference>
<dbReference type="EMBL" id="CP001655">
    <property type="protein sequence ID" value="ACT09044.1"/>
    <property type="molecule type" value="Genomic_DNA"/>
</dbReference>
<dbReference type="InterPro" id="IPR038333">
    <property type="entry name" value="T1MK-like_N_sf"/>
</dbReference>
<evidence type="ECO:0000259" key="8">
    <source>
        <dbReference type="Pfam" id="PF02384"/>
    </source>
</evidence>
<dbReference type="OrthoDB" id="9784823at2"/>
<keyword evidence="6" id="KW-0680">Restriction system</keyword>
<dbReference type="GO" id="GO:0009307">
    <property type="term" value="P:DNA restriction-modification system"/>
    <property type="evidence" value="ECO:0007669"/>
    <property type="project" value="UniProtKB-KW"/>
</dbReference>
<dbReference type="PANTHER" id="PTHR42933:SF3">
    <property type="entry name" value="TYPE I RESTRICTION ENZYME MJAVIII METHYLASE SUBUNIT"/>
    <property type="match status" value="1"/>
</dbReference>
<dbReference type="GO" id="GO:0032259">
    <property type="term" value="P:methylation"/>
    <property type="evidence" value="ECO:0007669"/>
    <property type="project" value="UniProtKB-KW"/>
</dbReference>
<dbReference type="InterPro" id="IPR051537">
    <property type="entry name" value="DNA_Adenine_Mtase"/>
</dbReference>
<dbReference type="Pfam" id="PF02384">
    <property type="entry name" value="N6_Mtase"/>
    <property type="match status" value="1"/>
</dbReference>
<feature type="domain" description="DNA methylase adenine-specific" evidence="8">
    <location>
        <begin position="163"/>
        <end position="438"/>
    </location>
</feature>
<keyword evidence="4" id="KW-0808">Transferase</keyword>
<organism evidence="10 11">
    <name type="scientific">Dickeya chrysanthemi (strain Ech1591)</name>
    <name type="common">Dickeya zeae (strain Ech1591)</name>
    <dbReference type="NCBI Taxonomy" id="561229"/>
    <lineage>
        <taxon>Bacteria</taxon>
        <taxon>Pseudomonadati</taxon>
        <taxon>Pseudomonadota</taxon>
        <taxon>Gammaproteobacteria</taxon>
        <taxon>Enterobacterales</taxon>
        <taxon>Pectobacteriaceae</taxon>
        <taxon>Dickeya</taxon>
    </lineage>
</organism>
<keyword evidence="3 10" id="KW-0489">Methyltransferase</keyword>
<dbReference type="EC" id="2.1.1.72" evidence="2"/>
<keyword evidence="5" id="KW-0949">S-adenosyl-L-methionine</keyword>
<evidence type="ECO:0000313" key="11">
    <source>
        <dbReference type="Proteomes" id="UP000002735"/>
    </source>
</evidence>
<dbReference type="SUPFAM" id="SSF53335">
    <property type="entry name" value="S-adenosyl-L-methionine-dependent methyltransferases"/>
    <property type="match status" value="1"/>
</dbReference>
<evidence type="ECO:0000256" key="4">
    <source>
        <dbReference type="ARBA" id="ARBA00022679"/>
    </source>
</evidence>
<evidence type="ECO:0000313" key="10">
    <source>
        <dbReference type="EMBL" id="ACT09044.1"/>
    </source>
</evidence>
<dbReference type="Pfam" id="PF12161">
    <property type="entry name" value="HsdM_N"/>
    <property type="match status" value="1"/>
</dbReference>
<dbReference type="Gene3D" id="1.20.1260.30">
    <property type="match status" value="1"/>
</dbReference>
<evidence type="ECO:0000256" key="5">
    <source>
        <dbReference type="ARBA" id="ARBA00022691"/>
    </source>
</evidence>
<comment type="similarity">
    <text evidence="1">Belongs to the N(4)/N(6)-methyltransferase family.</text>
</comment>
<accession>C6CR27</accession>
<name>C6CR27_DICC1</name>
<dbReference type="STRING" id="561229.Dd1591_4253"/>
<evidence type="ECO:0000259" key="9">
    <source>
        <dbReference type="Pfam" id="PF12161"/>
    </source>
</evidence>
<dbReference type="GO" id="GO:0003677">
    <property type="term" value="F:DNA binding"/>
    <property type="evidence" value="ECO:0007669"/>
    <property type="project" value="InterPro"/>
</dbReference>
<protein>
    <recommendedName>
        <fullName evidence="2">site-specific DNA-methyltransferase (adenine-specific)</fullName>
        <ecNumber evidence="2">2.1.1.72</ecNumber>
    </recommendedName>
</protein>
<evidence type="ECO:0000256" key="2">
    <source>
        <dbReference type="ARBA" id="ARBA00011900"/>
    </source>
</evidence>
<comment type="catalytic activity">
    <reaction evidence="7">
        <text>a 2'-deoxyadenosine in DNA + S-adenosyl-L-methionine = an N(6)-methyl-2'-deoxyadenosine in DNA + S-adenosyl-L-homocysteine + H(+)</text>
        <dbReference type="Rhea" id="RHEA:15197"/>
        <dbReference type="Rhea" id="RHEA-COMP:12418"/>
        <dbReference type="Rhea" id="RHEA-COMP:12419"/>
        <dbReference type="ChEBI" id="CHEBI:15378"/>
        <dbReference type="ChEBI" id="CHEBI:57856"/>
        <dbReference type="ChEBI" id="CHEBI:59789"/>
        <dbReference type="ChEBI" id="CHEBI:90615"/>
        <dbReference type="ChEBI" id="CHEBI:90616"/>
        <dbReference type="EC" id="2.1.1.72"/>
    </reaction>
</comment>
<evidence type="ECO:0000256" key="7">
    <source>
        <dbReference type="ARBA" id="ARBA00047942"/>
    </source>
</evidence>
<evidence type="ECO:0000256" key="3">
    <source>
        <dbReference type="ARBA" id="ARBA00022603"/>
    </source>
</evidence>
<proteinExistence type="inferred from homology"/>
<evidence type="ECO:0000256" key="1">
    <source>
        <dbReference type="ARBA" id="ARBA00006594"/>
    </source>
</evidence>
<dbReference type="GeneID" id="45082266"/>
<dbReference type="HOGENOM" id="CLU_012122_0_0_6"/>
<dbReference type="InterPro" id="IPR003356">
    <property type="entry name" value="DNA_methylase_A-5"/>
</dbReference>
<dbReference type="Proteomes" id="UP000002735">
    <property type="component" value="Chromosome"/>
</dbReference>
<reference evidence="10 11" key="1">
    <citation type="submission" date="2009-06" db="EMBL/GenBank/DDBJ databases">
        <title>Complete sequence of Dickeya zeae Ech1591.</title>
        <authorList>
            <consortium name="US DOE Joint Genome Institute"/>
            <person name="Lucas S."/>
            <person name="Copeland A."/>
            <person name="Lapidus A."/>
            <person name="Glavina del Rio T."/>
            <person name="Tice H."/>
            <person name="Bruce D."/>
            <person name="Goodwin L."/>
            <person name="Pitluck S."/>
            <person name="Chertkov O."/>
            <person name="Brettin T."/>
            <person name="Detter J.C."/>
            <person name="Han C."/>
            <person name="Larimer F."/>
            <person name="Land M."/>
            <person name="Hauser L."/>
            <person name="Kyrpides N."/>
            <person name="Ovchinnikova G."/>
            <person name="Balakrishnan V."/>
            <person name="Glasner J."/>
            <person name="Perna N.T."/>
        </authorList>
    </citation>
    <scope>NUCLEOTIDE SEQUENCE [LARGE SCALE GENOMIC DNA]</scope>
    <source>
        <strain evidence="10 11">Ech1591</strain>
    </source>
</reference>
<gene>
    <name evidence="10" type="ordered locus">Dd1591_4253</name>
</gene>
<dbReference type="REBASE" id="21199">
    <property type="entry name" value="M.DzeORF4253P"/>
</dbReference>
<feature type="domain" description="N6 adenine-specific DNA methyltransferase N-terminal" evidence="9">
    <location>
        <begin position="9"/>
        <end position="149"/>
    </location>
</feature>
<dbReference type="RefSeq" id="WP_015848534.1">
    <property type="nucleotide sequence ID" value="NC_012912.1"/>
</dbReference>
<dbReference type="GO" id="GO:0009007">
    <property type="term" value="F:site-specific DNA-methyltransferase (adenine-specific) activity"/>
    <property type="evidence" value="ECO:0007669"/>
    <property type="project" value="UniProtKB-EC"/>
</dbReference>
<sequence length="708" mass="81757">MNGETHRQLANFIWSICNLLRGPYKRNEYRKVILPLTVLRRFECLLEPTRQDALAEFQWLKTKPERVQQARLQQITGYRFYNLSRMQLTLSGENIHSLLDDPNNLAPNLNSYINGFSANVRAIMERFKFSEQITHMAEKNILFEVVKAFAKIDLSPQRVDQMQMGYVFEELIRIGAEQSNEEAGEHFTPREVIKLMVNLLLAPEEDLAKSDVVKTIYDPACGTGGMLSVAEEYIRHLNSDARPHLYGQDWNDEAWAVCKSDMLIKGEDADNIILGDTFTRDGFDRDSDGNKWIFDYMLANPPFGVEWKQQQKYIQKEADELGYAGRFGAGTPRINDGALLFLQHMISKMRPVNKDGSRIGIVFNGSPLFTGDAGSGESEIRRWIIENDWLEAIVALPEQLFYNTGIATYIWVITNRKAKERKGKVQLIDARNFWVPMEKSLGNKRRRIGDPQDRPKDPNHIAEITRIYENFQDGETRTFFLDGKEKELVVSKLFDNDDFGYHKITVERPLRLNFQATAERIARLEEQTAFKNLASSNKKNETVRQQEIEAGRARQQEIRNLLADFADQHGDTLYKDRKLFLLALREVDRARNIKLSAAELKAVIAALGERDETAEICKDKKGEPEADTDLRDTETVPLKESIEEYFQREVLLHVPDAWIDYAKTKIGYEIPLNRHFYRYEEPRELTEIEAEIKGLESEILELLKEVTA</sequence>
<dbReference type="KEGG" id="dze:Dd1591_4253"/>
<dbReference type="eggNOG" id="COG0286">
    <property type="taxonomic scope" value="Bacteria"/>
</dbReference>
<evidence type="ECO:0000256" key="6">
    <source>
        <dbReference type="ARBA" id="ARBA00022747"/>
    </source>
</evidence>
<dbReference type="Gene3D" id="3.40.50.150">
    <property type="entry name" value="Vaccinia Virus protein VP39"/>
    <property type="match status" value="1"/>
</dbReference>
<dbReference type="InterPro" id="IPR029063">
    <property type="entry name" value="SAM-dependent_MTases_sf"/>
</dbReference>
<dbReference type="AlphaFoldDB" id="C6CR27"/>